<dbReference type="eggNOG" id="ENOG502S1X2">
    <property type="taxonomic scope" value="Eukaryota"/>
</dbReference>
<feature type="chain" id="PRO_5002951387" evidence="2">
    <location>
        <begin position="21"/>
        <end position="155"/>
    </location>
</feature>
<accession>C5FF41</accession>
<protein>
    <submittedName>
        <fullName evidence="3">Uncharacterized protein</fullName>
    </submittedName>
</protein>
<dbReference type="AlphaFoldDB" id="C5FF41"/>
<evidence type="ECO:0000256" key="2">
    <source>
        <dbReference type="SAM" id="SignalP"/>
    </source>
</evidence>
<feature type="signal peptide" evidence="2">
    <location>
        <begin position="1"/>
        <end position="20"/>
    </location>
</feature>
<dbReference type="OrthoDB" id="4174295at2759"/>
<keyword evidence="4" id="KW-1185">Reference proteome</keyword>
<dbReference type="RefSeq" id="XP_002851209.1">
    <property type="nucleotide sequence ID" value="XM_002851163.1"/>
</dbReference>
<dbReference type="STRING" id="554155.C5FF41"/>
<dbReference type="OMA" id="DSKAICG"/>
<dbReference type="HOGENOM" id="CLU_110345_1_0_1"/>
<evidence type="ECO:0000313" key="4">
    <source>
        <dbReference type="Proteomes" id="UP000002035"/>
    </source>
</evidence>
<feature type="compositionally biased region" description="Low complexity" evidence="1">
    <location>
        <begin position="86"/>
        <end position="128"/>
    </location>
</feature>
<evidence type="ECO:0000256" key="1">
    <source>
        <dbReference type="SAM" id="MobiDB-lite"/>
    </source>
</evidence>
<proteinExistence type="predicted"/>
<reference evidence="4" key="1">
    <citation type="journal article" date="2012" name="MBio">
        <title>Comparative genome analysis of Trichophyton rubrum and related dermatophytes reveals candidate genes involved in infection.</title>
        <authorList>
            <person name="Martinez D.A."/>
            <person name="Oliver B.G."/>
            <person name="Graeser Y."/>
            <person name="Goldberg J.M."/>
            <person name="Li W."/>
            <person name="Martinez-Rossi N.M."/>
            <person name="Monod M."/>
            <person name="Shelest E."/>
            <person name="Barton R.C."/>
            <person name="Birch E."/>
            <person name="Brakhage A.A."/>
            <person name="Chen Z."/>
            <person name="Gurr S.J."/>
            <person name="Heiman D."/>
            <person name="Heitman J."/>
            <person name="Kosti I."/>
            <person name="Rossi A."/>
            <person name="Saif S."/>
            <person name="Samalova M."/>
            <person name="Saunders C.W."/>
            <person name="Shea T."/>
            <person name="Summerbell R.C."/>
            <person name="Xu J."/>
            <person name="Young S."/>
            <person name="Zeng Q."/>
            <person name="Birren B.W."/>
            <person name="Cuomo C.A."/>
            <person name="White T.C."/>
        </authorList>
    </citation>
    <scope>NUCLEOTIDE SEQUENCE [LARGE SCALE GENOMIC DNA]</scope>
    <source>
        <strain evidence="4">ATCC MYA-4605 / CBS 113480</strain>
    </source>
</reference>
<organism evidence="3 4">
    <name type="scientific">Arthroderma otae (strain ATCC MYA-4605 / CBS 113480)</name>
    <name type="common">Microsporum canis</name>
    <dbReference type="NCBI Taxonomy" id="554155"/>
    <lineage>
        <taxon>Eukaryota</taxon>
        <taxon>Fungi</taxon>
        <taxon>Dikarya</taxon>
        <taxon>Ascomycota</taxon>
        <taxon>Pezizomycotina</taxon>
        <taxon>Eurotiomycetes</taxon>
        <taxon>Eurotiomycetidae</taxon>
        <taxon>Onygenales</taxon>
        <taxon>Arthrodermataceae</taxon>
        <taxon>Microsporum</taxon>
    </lineage>
</organism>
<dbReference type="EMBL" id="DS995701">
    <property type="protein sequence ID" value="EEQ28425.1"/>
    <property type="molecule type" value="Genomic_DNA"/>
</dbReference>
<dbReference type="VEuPathDB" id="FungiDB:MCYG_01313"/>
<evidence type="ECO:0000313" key="3">
    <source>
        <dbReference type="EMBL" id="EEQ28425.1"/>
    </source>
</evidence>
<keyword evidence="2" id="KW-0732">Signal</keyword>
<dbReference type="GeneID" id="9228830"/>
<name>C5FF41_ARTOC</name>
<feature type="region of interest" description="Disordered" evidence="1">
    <location>
        <begin position="86"/>
        <end position="133"/>
    </location>
</feature>
<dbReference type="Proteomes" id="UP000002035">
    <property type="component" value="Unassembled WGS sequence"/>
</dbReference>
<sequence>MFAKSAIVFVFFALCGFVAAFPPACVLGAVITQKDLSDFGTLCGSSSNAVQKQIVKLCEGDSDAGLKSFKAACSDAGYDINLIDTNTSSSSSATSTASSTGSLTTSKSSPTSASGSGLSPSNTSSPSSEPNAGSLHKADSMFVALVVAIIGAIAL</sequence>
<gene>
    <name evidence="3" type="ORF">MCYG_01313</name>
</gene>